<organism evidence="4 5">
    <name type="scientific">Effrenium voratum</name>
    <dbReference type="NCBI Taxonomy" id="2562239"/>
    <lineage>
        <taxon>Eukaryota</taxon>
        <taxon>Sar</taxon>
        <taxon>Alveolata</taxon>
        <taxon>Dinophyceae</taxon>
        <taxon>Suessiales</taxon>
        <taxon>Symbiodiniaceae</taxon>
        <taxon>Effrenium</taxon>
    </lineage>
</organism>
<gene>
    <name evidence="4" type="ORF">EVOR1521_LOCUS8718</name>
</gene>
<name>A0AA36MVZ8_9DINO</name>
<keyword evidence="5" id="KW-1185">Reference proteome</keyword>
<keyword evidence="3" id="KW-0472">Membrane</keyword>
<reference evidence="4" key="1">
    <citation type="submission" date="2023-08" db="EMBL/GenBank/DDBJ databases">
        <authorList>
            <person name="Chen Y."/>
            <person name="Shah S."/>
            <person name="Dougan E. K."/>
            <person name="Thang M."/>
            <person name="Chan C."/>
        </authorList>
    </citation>
    <scope>NUCLEOTIDE SEQUENCE</scope>
</reference>
<comment type="caution">
    <text evidence="4">The sequence shown here is derived from an EMBL/GenBank/DDBJ whole genome shotgun (WGS) entry which is preliminary data.</text>
</comment>
<sequence>MLPALPSVSWKILGLILVGAVLSAVLRVVLARPRRGSILWVGAVLSVCATCPAFVGSPQSLSLQAAEARASQQRWADFSDQFKTASVAGAATFLMHCGMQGVSADPATVENAYPAHYTTAPVERVTHFERAPLSYEGVQQRLPMEEFDARHMGQFQYARPDLPHDAVQAPSERQPTFARADAGEQEESLSSLRQRIQAEKVKLNEVTQRLKSLEEAAGLRSESSENMFKDLLMVGFGTALGAVGHALMKLKELPKPTLATGAIGLAFTASVYSTAPALGTAQIHHGAKTALPLMTLRHSRSLSTISSDSEDMRSDEESFASRWGGQIQSS</sequence>
<evidence type="ECO:0000313" key="5">
    <source>
        <dbReference type="Proteomes" id="UP001178507"/>
    </source>
</evidence>
<feature type="transmembrane region" description="Helical" evidence="3">
    <location>
        <begin position="12"/>
        <end position="30"/>
    </location>
</feature>
<evidence type="ECO:0000256" key="2">
    <source>
        <dbReference type="SAM" id="MobiDB-lite"/>
    </source>
</evidence>
<evidence type="ECO:0000256" key="3">
    <source>
        <dbReference type="SAM" id="Phobius"/>
    </source>
</evidence>
<evidence type="ECO:0000313" key="4">
    <source>
        <dbReference type="EMBL" id="CAJ1380883.1"/>
    </source>
</evidence>
<keyword evidence="3" id="KW-0812">Transmembrane</keyword>
<dbReference type="EMBL" id="CAUJNA010000757">
    <property type="protein sequence ID" value="CAJ1380883.1"/>
    <property type="molecule type" value="Genomic_DNA"/>
</dbReference>
<proteinExistence type="predicted"/>
<feature type="transmembrane region" description="Helical" evidence="3">
    <location>
        <begin position="37"/>
        <end position="55"/>
    </location>
</feature>
<keyword evidence="1" id="KW-0175">Coiled coil</keyword>
<protein>
    <recommendedName>
        <fullName evidence="6">Transmembrane protein</fullName>
    </recommendedName>
</protein>
<dbReference type="AlphaFoldDB" id="A0AA36MVZ8"/>
<accession>A0AA36MVZ8</accession>
<evidence type="ECO:0000256" key="1">
    <source>
        <dbReference type="SAM" id="Coils"/>
    </source>
</evidence>
<evidence type="ECO:0008006" key="6">
    <source>
        <dbReference type="Google" id="ProtNLM"/>
    </source>
</evidence>
<feature type="coiled-coil region" evidence="1">
    <location>
        <begin position="189"/>
        <end position="216"/>
    </location>
</feature>
<feature type="region of interest" description="Disordered" evidence="2">
    <location>
        <begin position="302"/>
        <end position="330"/>
    </location>
</feature>
<dbReference type="Proteomes" id="UP001178507">
    <property type="component" value="Unassembled WGS sequence"/>
</dbReference>
<keyword evidence="3" id="KW-1133">Transmembrane helix</keyword>